<gene>
    <name evidence="1" type="ORF">OIDMADRAFT_18778</name>
</gene>
<reference evidence="1 2" key="1">
    <citation type="submission" date="2014-04" db="EMBL/GenBank/DDBJ databases">
        <authorList>
            <consortium name="DOE Joint Genome Institute"/>
            <person name="Kuo A."/>
            <person name="Martino E."/>
            <person name="Perotto S."/>
            <person name="Kohler A."/>
            <person name="Nagy L.G."/>
            <person name="Floudas D."/>
            <person name="Copeland A."/>
            <person name="Barry K.W."/>
            <person name="Cichocki N."/>
            <person name="Veneault-Fourrey C."/>
            <person name="LaButti K."/>
            <person name="Lindquist E.A."/>
            <person name="Lipzen A."/>
            <person name="Lundell T."/>
            <person name="Morin E."/>
            <person name="Murat C."/>
            <person name="Sun H."/>
            <person name="Tunlid A."/>
            <person name="Henrissat B."/>
            <person name="Grigoriev I.V."/>
            <person name="Hibbett D.S."/>
            <person name="Martin F."/>
            <person name="Nordberg H.P."/>
            <person name="Cantor M.N."/>
            <person name="Hua S.X."/>
        </authorList>
    </citation>
    <scope>NUCLEOTIDE SEQUENCE [LARGE SCALE GENOMIC DNA]</scope>
    <source>
        <strain evidence="1 2">Zn</strain>
    </source>
</reference>
<accession>A0A0C3CSL6</accession>
<reference evidence="2" key="2">
    <citation type="submission" date="2015-01" db="EMBL/GenBank/DDBJ databases">
        <title>Evolutionary Origins and Diversification of the Mycorrhizal Mutualists.</title>
        <authorList>
            <consortium name="DOE Joint Genome Institute"/>
            <consortium name="Mycorrhizal Genomics Consortium"/>
            <person name="Kohler A."/>
            <person name="Kuo A."/>
            <person name="Nagy L.G."/>
            <person name="Floudas D."/>
            <person name="Copeland A."/>
            <person name="Barry K.W."/>
            <person name="Cichocki N."/>
            <person name="Veneault-Fourrey C."/>
            <person name="LaButti K."/>
            <person name="Lindquist E.A."/>
            <person name="Lipzen A."/>
            <person name="Lundell T."/>
            <person name="Morin E."/>
            <person name="Murat C."/>
            <person name="Riley R."/>
            <person name="Ohm R."/>
            <person name="Sun H."/>
            <person name="Tunlid A."/>
            <person name="Henrissat B."/>
            <person name="Grigoriev I.V."/>
            <person name="Hibbett D.S."/>
            <person name="Martin F."/>
        </authorList>
    </citation>
    <scope>NUCLEOTIDE SEQUENCE [LARGE SCALE GENOMIC DNA]</scope>
    <source>
        <strain evidence="2">Zn</strain>
    </source>
</reference>
<keyword evidence="2" id="KW-1185">Reference proteome</keyword>
<sequence>MSSNNTPDLASVLKTLAGLAPQNQQQGYVTHQIHQQAPLIAWPQSTQANHNPTPVSGAKVIDPATILDWSSGLRCVMKTVAKHDSILHEIRRMIKIQHEHEEQWWKGREALKQTQEARKEGQKKLDDVLKLIGGTVSAGSSNTTPEETAKELAAFDMKVHRAQVQMVTEMTARFRNLGIPFFGTKSELVRLKAKSPERVEGGASQILKEGNRMIDEIELVELQRKMLVLLEDLCGE</sequence>
<dbReference type="HOGENOM" id="CLU_089396_0_0_1"/>
<dbReference type="Proteomes" id="UP000054321">
    <property type="component" value="Unassembled WGS sequence"/>
</dbReference>
<proteinExistence type="predicted"/>
<name>A0A0C3CSL6_OIDMZ</name>
<protein>
    <submittedName>
        <fullName evidence="1">Uncharacterized protein</fullName>
    </submittedName>
</protein>
<dbReference type="Pfam" id="PF10454">
    <property type="entry name" value="DUF2458"/>
    <property type="match status" value="1"/>
</dbReference>
<dbReference type="InterPro" id="IPR018858">
    <property type="entry name" value="DUF2458"/>
</dbReference>
<dbReference type="OrthoDB" id="5363415at2759"/>
<organism evidence="1 2">
    <name type="scientific">Oidiodendron maius (strain Zn)</name>
    <dbReference type="NCBI Taxonomy" id="913774"/>
    <lineage>
        <taxon>Eukaryota</taxon>
        <taxon>Fungi</taxon>
        <taxon>Dikarya</taxon>
        <taxon>Ascomycota</taxon>
        <taxon>Pezizomycotina</taxon>
        <taxon>Leotiomycetes</taxon>
        <taxon>Leotiomycetes incertae sedis</taxon>
        <taxon>Myxotrichaceae</taxon>
        <taxon>Oidiodendron</taxon>
    </lineage>
</organism>
<evidence type="ECO:0000313" key="2">
    <source>
        <dbReference type="Proteomes" id="UP000054321"/>
    </source>
</evidence>
<dbReference type="InParanoid" id="A0A0C3CSL6"/>
<dbReference type="AlphaFoldDB" id="A0A0C3CSL6"/>
<dbReference type="EMBL" id="KN832875">
    <property type="protein sequence ID" value="KIN02009.1"/>
    <property type="molecule type" value="Genomic_DNA"/>
</dbReference>
<evidence type="ECO:0000313" key="1">
    <source>
        <dbReference type="EMBL" id="KIN02009.1"/>
    </source>
</evidence>